<comment type="catalytic activity">
    <reaction evidence="9 10">
        <text>(R)-pantoate + NADP(+) = 2-dehydropantoate + NADPH + H(+)</text>
        <dbReference type="Rhea" id="RHEA:16233"/>
        <dbReference type="ChEBI" id="CHEBI:11561"/>
        <dbReference type="ChEBI" id="CHEBI:15378"/>
        <dbReference type="ChEBI" id="CHEBI:15980"/>
        <dbReference type="ChEBI" id="CHEBI:57783"/>
        <dbReference type="ChEBI" id="CHEBI:58349"/>
        <dbReference type="EC" id="1.1.1.169"/>
    </reaction>
</comment>
<evidence type="ECO:0000256" key="5">
    <source>
        <dbReference type="ARBA" id="ARBA00022655"/>
    </source>
</evidence>
<evidence type="ECO:0000256" key="2">
    <source>
        <dbReference type="ARBA" id="ARBA00007870"/>
    </source>
</evidence>
<reference evidence="13 14" key="1">
    <citation type="submission" date="2017-03" db="EMBL/GenBank/DDBJ databases">
        <authorList>
            <person name="Afonso C.L."/>
            <person name="Miller P.J."/>
            <person name="Scott M.A."/>
            <person name="Spackman E."/>
            <person name="Goraichik I."/>
            <person name="Dimitrov K.M."/>
            <person name="Suarez D.L."/>
            <person name="Swayne D.E."/>
        </authorList>
    </citation>
    <scope>NUCLEOTIDE SEQUENCE [LARGE SCALE GENOMIC DNA]</scope>
    <source>
        <strain evidence="13">SB41UT1</strain>
    </source>
</reference>
<keyword evidence="14" id="KW-1185">Reference proteome</keyword>
<feature type="domain" description="Ketopantoate reductase C-terminal" evidence="12">
    <location>
        <begin position="197"/>
        <end position="317"/>
    </location>
</feature>
<proteinExistence type="inferred from homology"/>
<dbReference type="GO" id="GO:0050661">
    <property type="term" value="F:NADP binding"/>
    <property type="evidence" value="ECO:0007669"/>
    <property type="project" value="TreeGrafter"/>
</dbReference>
<dbReference type="SUPFAM" id="SSF51735">
    <property type="entry name" value="NAD(P)-binding Rossmann-fold domains"/>
    <property type="match status" value="1"/>
</dbReference>
<feature type="domain" description="Ketopantoate reductase N-terminal" evidence="11">
    <location>
        <begin position="24"/>
        <end position="170"/>
    </location>
</feature>
<dbReference type="EMBL" id="FWPT01000001">
    <property type="protein sequence ID" value="SMA31845.1"/>
    <property type="molecule type" value="Genomic_DNA"/>
</dbReference>
<keyword evidence="6 10" id="KW-0521">NADP</keyword>
<comment type="function">
    <text evidence="10">Catalyzes the NADPH-dependent reduction of ketopantoate into pantoic acid.</text>
</comment>
<protein>
    <recommendedName>
        <fullName evidence="4 10">2-dehydropantoate 2-reductase</fullName>
        <ecNumber evidence="3 10">1.1.1.169</ecNumber>
    </recommendedName>
    <alternativeName>
        <fullName evidence="8 10">Ketopantoate reductase</fullName>
    </alternativeName>
</protein>
<dbReference type="GO" id="GO:0008677">
    <property type="term" value="F:2-dehydropantoate 2-reductase activity"/>
    <property type="evidence" value="ECO:0007669"/>
    <property type="project" value="UniProtKB-EC"/>
</dbReference>
<evidence type="ECO:0000256" key="10">
    <source>
        <dbReference type="RuleBase" id="RU362068"/>
    </source>
</evidence>
<dbReference type="PANTHER" id="PTHR43765:SF2">
    <property type="entry name" value="2-DEHYDROPANTOATE 2-REDUCTASE"/>
    <property type="match status" value="1"/>
</dbReference>
<evidence type="ECO:0000313" key="14">
    <source>
        <dbReference type="Proteomes" id="UP000196573"/>
    </source>
</evidence>
<evidence type="ECO:0000256" key="6">
    <source>
        <dbReference type="ARBA" id="ARBA00022857"/>
    </source>
</evidence>
<dbReference type="NCBIfam" id="TIGR00745">
    <property type="entry name" value="apbA_panE"/>
    <property type="match status" value="1"/>
</dbReference>
<dbReference type="Gene3D" id="3.40.50.720">
    <property type="entry name" value="NAD(P)-binding Rossmann-like Domain"/>
    <property type="match status" value="1"/>
</dbReference>
<dbReference type="InterPro" id="IPR008927">
    <property type="entry name" value="6-PGluconate_DH-like_C_sf"/>
</dbReference>
<dbReference type="Pfam" id="PF08546">
    <property type="entry name" value="ApbA_C"/>
    <property type="match status" value="1"/>
</dbReference>
<evidence type="ECO:0000256" key="8">
    <source>
        <dbReference type="ARBA" id="ARBA00032024"/>
    </source>
</evidence>
<dbReference type="Pfam" id="PF02558">
    <property type="entry name" value="ApbA"/>
    <property type="match status" value="1"/>
</dbReference>
<dbReference type="InterPro" id="IPR013752">
    <property type="entry name" value="KPA_reductase"/>
</dbReference>
<dbReference type="Proteomes" id="UP000196573">
    <property type="component" value="Unassembled WGS sequence"/>
</dbReference>
<evidence type="ECO:0000256" key="3">
    <source>
        <dbReference type="ARBA" id="ARBA00013014"/>
    </source>
</evidence>
<dbReference type="UniPathway" id="UPA00028">
    <property type="reaction ID" value="UER00004"/>
</dbReference>
<keyword evidence="5 10" id="KW-0566">Pantothenate biosynthesis</keyword>
<keyword evidence="7 10" id="KW-0560">Oxidoreductase</keyword>
<gene>
    <name evidence="13" type="primary">panE</name>
    <name evidence="13" type="ORF">EHSB41UT_00069</name>
</gene>
<sequence>MQNCFFAITLCVNPVTQQQPQHTWHILGAGAIGTLWTALLTRSGLSATLLVRPQRLPDQKQVCDLNIQEDGETTTLPVTLESTNYTTKISHLLVTTKAGDTLSAIESVKERLTEDACIVLLQNGLGSQQEVAESFTNHPVFAGSTTDGAWLAEFLSVNRAGNGVTWLGASNPLAEDREGLISDLLNLPGLDVRPTDNVLQKLQEKLAINSAINALTAIHGCPNGELLKPEFQPRVAALCAETEALLETEGFQSDSPLMDKVNHVLTVTSANINSALQDVRNNRPTELPWINGYLLKLAHRKGLKARHHEQLMAELKARGIE</sequence>
<dbReference type="OrthoDB" id="6530772at2"/>
<dbReference type="RefSeq" id="WP_087105790.1">
    <property type="nucleotide sequence ID" value="NZ_CBCSCN010000012.1"/>
</dbReference>
<dbReference type="SUPFAM" id="SSF48179">
    <property type="entry name" value="6-phosphogluconate dehydrogenase C-terminal domain-like"/>
    <property type="match status" value="1"/>
</dbReference>
<dbReference type="InterPro" id="IPR013328">
    <property type="entry name" value="6PGD_dom2"/>
</dbReference>
<comment type="pathway">
    <text evidence="1 10">Cofactor biosynthesis; (R)-pantothenate biosynthesis; (R)-pantoate from 3-methyl-2-oxobutanoate: step 2/2.</text>
</comment>
<dbReference type="InterPro" id="IPR050838">
    <property type="entry name" value="Ketopantoate_reductase"/>
</dbReference>
<dbReference type="Gene3D" id="1.10.1040.10">
    <property type="entry name" value="N-(1-d-carboxylethyl)-l-norvaline Dehydrogenase, domain 2"/>
    <property type="match status" value="1"/>
</dbReference>
<name>A0A1X7AE46_9GAMM</name>
<evidence type="ECO:0000259" key="11">
    <source>
        <dbReference type="Pfam" id="PF02558"/>
    </source>
</evidence>
<evidence type="ECO:0000256" key="7">
    <source>
        <dbReference type="ARBA" id="ARBA00023002"/>
    </source>
</evidence>
<evidence type="ECO:0000256" key="9">
    <source>
        <dbReference type="ARBA" id="ARBA00048793"/>
    </source>
</evidence>
<evidence type="ECO:0000256" key="1">
    <source>
        <dbReference type="ARBA" id="ARBA00004994"/>
    </source>
</evidence>
<dbReference type="EC" id="1.1.1.169" evidence="3 10"/>
<evidence type="ECO:0000313" key="13">
    <source>
        <dbReference type="EMBL" id="SMA31845.1"/>
    </source>
</evidence>
<dbReference type="InterPro" id="IPR013332">
    <property type="entry name" value="KPR_N"/>
</dbReference>
<dbReference type="InterPro" id="IPR036291">
    <property type="entry name" value="NAD(P)-bd_dom_sf"/>
</dbReference>
<dbReference type="GO" id="GO:0005737">
    <property type="term" value="C:cytoplasm"/>
    <property type="evidence" value="ECO:0007669"/>
    <property type="project" value="TreeGrafter"/>
</dbReference>
<evidence type="ECO:0000256" key="4">
    <source>
        <dbReference type="ARBA" id="ARBA00019465"/>
    </source>
</evidence>
<dbReference type="GO" id="GO:0015940">
    <property type="term" value="P:pantothenate biosynthetic process"/>
    <property type="evidence" value="ECO:0007669"/>
    <property type="project" value="UniProtKB-UniPathway"/>
</dbReference>
<dbReference type="AlphaFoldDB" id="A0A1X7AE46"/>
<evidence type="ECO:0000259" key="12">
    <source>
        <dbReference type="Pfam" id="PF08546"/>
    </source>
</evidence>
<accession>A0A1X7AE46</accession>
<dbReference type="InterPro" id="IPR003710">
    <property type="entry name" value="ApbA"/>
</dbReference>
<comment type="similarity">
    <text evidence="2 10">Belongs to the ketopantoate reductase family.</text>
</comment>
<organism evidence="13 14">
    <name type="scientific">Parendozoicomonas haliclonae</name>
    <dbReference type="NCBI Taxonomy" id="1960125"/>
    <lineage>
        <taxon>Bacteria</taxon>
        <taxon>Pseudomonadati</taxon>
        <taxon>Pseudomonadota</taxon>
        <taxon>Gammaproteobacteria</taxon>
        <taxon>Oceanospirillales</taxon>
        <taxon>Endozoicomonadaceae</taxon>
        <taxon>Parendozoicomonas</taxon>
    </lineage>
</organism>
<dbReference type="PANTHER" id="PTHR43765">
    <property type="entry name" value="2-DEHYDROPANTOATE 2-REDUCTASE-RELATED"/>
    <property type="match status" value="1"/>
</dbReference>